<organism evidence="5 6">
    <name type="scientific">Simiduia agarivorans (strain DSM 21679 / JCM 13881 / BCRC 17597 / SA1)</name>
    <dbReference type="NCBI Taxonomy" id="1117647"/>
    <lineage>
        <taxon>Bacteria</taxon>
        <taxon>Pseudomonadati</taxon>
        <taxon>Pseudomonadota</taxon>
        <taxon>Gammaproteobacteria</taxon>
        <taxon>Cellvibrionales</taxon>
        <taxon>Cellvibrionaceae</taxon>
        <taxon>Simiduia</taxon>
    </lineage>
</organism>
<dbReference type="InterPro" id="IPR006016">
    <property type="entry name" value="UspA"/>
</dbReference>
<evidence type="ECO:0000256" key="1">
    <source>
        <dbReference type="ARBA" id="ARBA00008791"/>
    </source>
</evidence>
<name>K4KI32_SIMAS</name>
<evidence type="ECO:0000313" key="6">
    <source>
        <dbReference type="Proteomes" id="UP000000466"/>
    </source>
</evidence>
<dbReference type="PANTHER" id="PTHR46268:SF27">
    <property type="entry name" value="UNIVERSAL STRESS PROTEIN RV2623"/>
    <property type="match status" value="1"/>
</dbReference>
<dbReference type="Pfam" id="PF00582">
    <property type="entry name" value="Usp"/>
    <property type="match status" value="1"/>
</dbReference>
<feature type="domain" description="UspA" evidence="4">
    <location>
        <begin position="7"/>
        <end position="158"/>
    </location>
</feature>
<gene>
    <name evidence="5" type="ordered locus">M5M_03245</name>
</gene>
<evidence type="ECO:0000313" key="5">
    <source>
        <dbReference type="EMBL" id="AFU97860.1"/>
    </source>
</evidence>
<keyword evidence="3" id="KW-0067">ATP-binding</keyword>
<dbReference type="Gene3D" id="3.40.50.620">
    <property type="entry name" value="HUPs"/>
    <property type="match status" value="1"/>
</dbReference>
<dbReference type="GO" id="GO:0005524">
    <property type="term" value="F:ATP binding"/>
    <property type="evidence" value="ECO:0007669"/>
    <property type="project" value="UniProtKB-KW"/>
</dbReference>
<dbReference type="InterPro" id="IPR006015">
    <property type="entry name" value="Universal_stress_UspA"/>
</dbReference>
<protein>
    <submittedName>
        <fullName evidence="5">Universal stress protein family</fullName>
    </submittedName>
</protein>
<dbReference type="SUPFAM" id="SSF52402">
    <property type="entry name" value="Adenine nucleotide alpha hydrolases-like"/>
    <property type="match status" value="1"/>
</dbReference>
<evidence type="ECO:0000256" key="2">
    <source>
        <dbReference type="ARBA" id="ARBA00022741"/>
    </source>
</evidence>
<dbReference type="AlphaFoldDB" id="K4KI32"/>
<dbReference type="KEGG" id="saga:M5M_03245"/>
<accession>K4KI32</accession>
<evidence type="ECO:0000259" key="4">
    <source>
        <dbReference type="Pfam" id="PF00582"/>
    </source>
</evidence>
<proteinExistence type="inferred from homology"/>
<dbReference type="PANTHER" id="PTHR46268">
    <property type="entry name" value="STRESS RESPONSE PROTEIN NHAX"/>
    <property type="match status" value="1"/>
</dbReference>
<dbReference type="eggNOG" id="COG0589">
    <property type="taxonomic scope" value="Bacteria"/>
</dbReference>
<comment type="similarity">
    <text evidence="1">Belongs to the universal stress protein A family.</text>
</comment>
<dbReference type="CDD" id="cd00293">
    <property type="entry name" value="USP-like"/>
    <property type="match status" value="1"/>
</dbReference>
<reference evidence="5 6" key="1">
    <citation type="journal article" date="2013" name="Genome Announc.">
        <title>Complete genome sequence of Simiduia agarivorans SA1(T), a marine bacterium able to degrade a variety of polysaccharides.</title>
        <authorList>
            <person name="Lin S.Y."/>
            <person name="Shieh W.Y."/>
            <person name="Chen J.S."/>
            <person name="Tang S.L."/>
        </authorList>
    </citation>
    <scope>NUCLEOTIDE SEQUENCE [LARGE SCALE GENOMIC DNA]</scope>
    <source>
        <strain evidence="6">DSM 21679 / JCM 13881 / BCRC 17597 / SA1</strain>
    </source>
</reference>
<dbReference type="Proteomes" id="UP000000466">
    <property type="component" value="Chromosome"/>
</dbReference>
<dbReference type="PRINTS" id="PR01438">
    <property type="entry name" value="UNVRSLSTRESS"/>
</dbReference>
<evidence type="ECO:0000256" key="3">
    <source>
        <dbReference type="ARBA" id="ARBA00022840"/>
    </source>
</evidence>
<keyword evidence="2" id="KW-0547">Nucleotide-binding</keyword>
<dbReference type="InterPro" id="IPR014729">
    <property type="entry name" value="Rossmann-like_a/b/a_fold"/>
</dbReference>
<sequence length="176" mass="18975">MRGDVGMIERIVCGTDLGPNTSYIVYHAVYLARQCGASVEIVHAVEPINPFGMALFKSYDLNPSTGQATDQILASIKDSVVERLADEYMSGLDDLGAVCNVVIEQGHPADVIVRRANSISADLIVMGSSAGPRHGFSLLGSCTARVLQMARQPVFTVPFVNHEDPGVSENPQMKLW</sequence>
<dbReference type="HOGENOM" id="CLU_049301_11_2_6"/>
<keyword evidence="6" id="KW-1185">Reference proteome</keyword>
<dbReference type="STRING" id="1117647.M5M_03245"/>
<dbReference type="EMBL" id="CP003746">
    <property type="protein sequence ID" value="AFU97860.1"/>
    <property type="molecule type" value="Genomic_DNA"/>
</dbReference>